<reference evidence="2 4" key="1">
    <citation type="submission" date="2020-08" db="EMBL/GenBank/DDBJ databases">
        <title>Genomic Encyclopedia of Type Strains, Phase IV (KMG-IV): sequencing the most valuable type-strain genomes for metagenomic binning, comparative biology and taxonomic classification.</title>
        <authorList>
            <person name="Goeker M."/>
        </authorList>
    </citation>
    <scope>NUCLEOTIDE SEQUENCE [LARGE SCALE GENOMIC DNA]</scope>
    <source>
        <strain evidence="2 4">DSM 26963</strain>
    </source>
</reference>
<feature type="transmembrane region" description="Helical" evidence="1">
    <location>
        <begin position="81"/>
        <end position="99"/>
    </location>
</feature>
<gene>
    <name evidence="3" type="ORF">H5982_03460</name>
    <name evidence="2" type="ORF">HNQ43_000675</name>
</gene>
<evidence type="ECO:0000313" key="4">
    <source>
        <dbReference type="Proteomes" id="UP000521313"/>
    </source>
</evidence>
<dbReference type="EMBL" id="JACHHD010000005">
    <property type="protein sequence ID" value="MBB5184634.1"/>
    <property type="molecule type" value="Genomic_DNA"/>
</dbReference>
<keyword evidence="5" id="KW-1185">Reference proteome</keyword>
<keyword evidence="1" id="KW-1133">Transmembrane helix</keyword>
<reference evidence="3 5" key="3">
    <citation type="journal article" date="2021" name="Sci. Rep.">
        <title>The distribution of antibiotic resistance genes in chicken gut microbiota commensals.</title>
        <authorList>
            <person name="Juricova H."/>
            <person name="Matiasovicova J."/>
            <person name="Kubasova T."/>
            <person name="Cejkova D."/>
            <person name="Rychlik I."/>
        </authorList>
    </citation>
    <scope>NUCLEOTIDE SEQUENCE [LARGE SCALE GENOMIC DNA]</scope>
    <source>
        <strain evidence="3 5">An423</strain>
    </source>
</reference>
<comment type="caution">
    <text evidence="2">The sequence shown here is derived from an EMBL/GenBank/DDBJ whole genome shotgun (WGS) entry which is preliminary data.</text>
</comment>
<evidence type="ECO:0000313" key="5">
    <source>
        <dbReference type="Proteomes" id="UP000775500"/>
    </source>
</evidence>
<sequence length="173" mass="19992">METTGMMVWVLNGIFILLGVYVVWTTIARLLRYKKEAKHFEQGHSDLEVLRMDKGPSSGMFALGVLVLYLTFMGFSDGYEAAYLLIYVCVGILFFALGIDYTMRYRVLFGADSFFFEGQCIRFRMIKKITYQDGLFKKGMLQLSKGEEITCPYKIAKAIEDKLGVWKKQRKHK</sequence>
<dbReference type="Proteomes" id="UP000521313">
    <property type="component" value="Unassembled WGS sequence"/>
</dbReference>
<feature type="transmembrane region" description="Helical" evidence="1">
    <location>
        <begin position="58"/>
        <end position="75"/>
    </location>
</feature>
<proteinExistence type="predicted"/>
<keyword evidence="1" id="KW-0472">Membrane</keyword>
<evidence type="ECO:0008006" key="6">
    <source>
        <dbReference type="Google" id="ProtNLM"/>
    </source>
</evidence>
<dbReference type="EMBL" id="JACJLU010000003">
    <property type="protein sequence ID" value="MBM6831168.1"/>
    <property type="molecule type" value="Genomic_DNA"/>
</dbReference>
<evidence type="ECO:0000313" key="2">
    <source>
        <dbReference type="EMBL" id="MBB5184634.1"/>
    </source>
</evidence>
<evidence type="ECO:0000256" key="1">
    <source>
        <dbReference type="SAM" id="Phobius"/>
    </source>
</evidence>
<accession>A0A7W8D0U6</accession>
<dbReference type="AlphaFoldDB" id="A0A7W8D0U6"/>
<feature type="transmembrane region" description="Helical" evidence="1">
    <location>
        <begin position="6"/>
        <end position="31"/>
    </location>
</feature>
<organism evidence="2 4">
    <name type="scientific">Faecalicoccus acidiformans</name>
    <dbReference type="NCBI Taxonomy" id="915173"/>
    <lineage>
        <taxon>Bacteria</taxon>
        <taxon>Bacillati</taxon>
        <taxon>Bacillota</taxon>
        <taxon>Erysipelotrichia</taxon>
        <taxon>Erysipelotrichales</taxon>
        <taxon>Erysipelotrichaceae</taxon>
        <taxon>Faecalicoccus</taxon>
    </lineage>
</organism>
<name>A0A7W8D0U6_9FIRM</name>
<protein>
    <recommendedName>
        <fullName evidence="6">DUF986 domain-containing protein</fullName>
    </recommendedName>
</protein>
<reference evidence="3" key="2">
    <citation type="submission" date="2020-08" db="EMBL/GenBank/DDBJ databases">
        <authorList>
            <person name="Cejkova D."/>
            <person name="Kubasova T."/>
            <person name="Jahodarova E."/>
            <person name="Rychlik I."/>
        </authorList>
    </citation>
    <scope>NUCLEOTIDE SEQUENCE</scope>
    <source>
        <strain evidence="3">An423</strain>
    </source>
</reference>
<dbReference type="RefSeq" id="WP_183374763.1">
    <property type="nucleotide sequence ID" value="NZ_CAWVLV010000041.1"/>
</dbReference>
<keyword evidence="1" id="KW-0812">Transmembrane</keyword>
<evidence type="ECO:0000313" key="3">
    <source>
        <dbReference type="EMBL" id="MBM6831168.1"/>
    </source>
</evidence>
<dbReference type="Proteomes" id="UP000775500">
    <property type="component" value="Unassembled WGS sequence"/>
</dbReference>